<dbReference type="EnsemblMetazoa" id="MESCA002591-RA">
    <property type="protein sequence ID" value="MESCA002591-PA"/>
    <property type="gene ID" value="MESCA002591"/>
</dbReference>
<keyword evidence="2" id="KW-1185">Reference proteome</keyword>
<evidence type="ECO:0000313" key="1">
    <source>
        <dbReference type="EnsemblMetazoa" id="MESCA002591-PA"/>
    </source>
</evidence>
<evidence type="ECO:0000313" key="2">
    <source>
        <dbReference type="Proteomes" id="UP000015102"/>
    </source>
</evidence>
<protein>
    <submittedName>
        <fullName evidence="1">Uncharacterized protein</fullName>
    </submittedName>
</protein>
<dbReference type="EMBL" id="CAQQ02089076">
    <property type="status" value="NOT_ANNOTATED_CDS"/>
    <property type="molecule type" value="Genomic_DNA"/>
</dbReference>
<dbReference type="Proteomes" id="UP000015102">
    <property type="component" value="Unassembled WGS sequence"/>
</dbReference>
<sequence length="112" mass="12844">MKGSDKNSLLVFERKILRIIFDQFAKTTLSKRSGLNVCYDSRKPCLLKMYSPQIQLQILDLVVRNKDCLRLVDVKLLNIPNWKEQLKMEAAGGTLSTKRNLPEGSSLLKYSK</sequence>
<dbReference type="HOGENOM" id="CLU_2148705_0_0_1"/>
<name>T1GGR5_MEGSC</name>
<proteinExistence type="predicted"/>
<organism evidence="1 2">
    <name type="scientific">Megaselia scalaris</name>
    <name type="common">Humpbacked fly</name>
    <name type="synonym">Phora scalaris</name>
    <dbReference type="NCBI Taxonomy" id="36166"/>
    <lineage>
        <taxon>Eukaryota</taxon>
        <taxon>Metazoa</taxon>
        <taxon>Ecdysozoa</taxon>
        <taxon>Arthropoda</taxon>
        <taxon>Hexapoda</taxon>
        <taxon>Insecta</taxon>
        <taxon>Pterygota</taxon>
        <taxon>Neoptera</taxon>
        <taxon>Endopterygota</taxon>
        <taxon>Diptera</taxon>
        <taxon>Brachycera</taxon>
        <taxon>Muscomorpha</taxon>
        <taxon>Platypezoidea</taxon>
        <taxon>Phoridae</taxon>
        <taxon>Megaseliini</taxon>
        <taxon>Megaselia</taxon>
    </lineage>
</organism>
<dbReference type="AlphaFoldDB" id="T1GGR5"/>
<accession>T1GGR5</accession>
<reference evidence="1" key="2">
    <citation type="submission" date="2015-06" db="UniProtKB">
        <authorList>
            <consortium name="EnsemblMetazoa"/>
        </authorList>
    </citation>
    <scope>IDENTIFICATION</scope>
</reference>
<reference evidence="2" key="1">
    <citation type="submission" date="2013-02" db="EMBL/GenBank/DDBJ databases">
        <authorList>
            <person name="Hughes D."/>
        </authorList>
    </citation>
    <scope>NUCLEOTIDE SEQUENCE</scope>
    <source>
        <strain>Durham</strain>
        <strain evidence="2">NC isolate 2 -- Noor lab</strain>
    </source>
</reference>